<organism evidence="2 3">
    <name type="scientific">Zalerion maritima</name>
    <dbReference type="NCBI Taxonomy" id="339359"/>
    <lineage>
        <taxon>Eukaryota</taxon>
        <taxon>Fungi</taxon>
        <taxon>Dikarya</taxon>
        <taxon>Ascomycota</taxon>
        <taxon>Pezizomycotina</taxon>
        <taxon>Sordariomycetes</taxon>
        <taxon>Lulworthiomycetidae</taxon>
        <taxon>Lulworthiales</taxon>
        <taxon>Lulworthiaceae</taxon>
        <taxon>Zalerion</taxon>
    </lineage>
</organism>
<name>A0AAD5WP43_9PEZI</name>
<gene>
    <name evidence="2" type="ORF">MKZ38_005716</name>
</gene>
<keyword evidence="3" id="KW-1185">Reference proteome</keyword>
<evidence type="ECO:0000313" key="2">
    <source>
        <dbReference type="EMBL" id="KAJ2896262.1"/>
    </source>
</evidence>
<dbReference type="AlphaFoldDB" id="A0AAD5WP43"/>
<sequence>MRPEEEAEQLPEPNIPPLPSSIFLLVLHEHDSQKDSPHDHLHPPISLSHPAGGTAAERIQNLPDGDRDLAHAVHQPRRNRRFFASHPASILHAGSELCFKLVVAFPVVDAALDGAGAGGAARGEGREELRIAQDLVSAGPPKRERNEVSRERI</sequence>
<feature type="region of interest" description="Disordered" evidence="1">
    <location>
        <begin position="131"/>
        <end position="153"/>
    </location>
</feature>
<feature type="region of interest" description="Disordered" evidence="1">
    <location>
        <begin position="32"/>
        <end position="68"/>
    </location>
</feature>
<dbReference type="Proteomes" id="UP001201980">
    <property type="component" value="Unassembled WGS sequence"/>
</dbReference>
<feature type="compositionally biased region" description="Basic and acidic residues" evidence="1">
    <location>
        <begin position="141"/>
        <end position="153"/>
    </location>
</feature>
<comment type="caution">
    <text evidence="2">The sequence shown here is derived from an EMBL/GenBank/DDBJ whole genome shotgun (WGS) entry which is preliminary data.</text>
</comment>
<reference evidence="2" key="1">
    <citation type="submission" date="2022-07" db="EMBL/GenBank/DDBJ databases">
        <title>Draft genome sequence of Zalerion maritima ATCC 34329, a (micro)plastics degrading marine fungus.</title>
        <authorList>
            <person name="Paco A."/>
            <person name="Goncalves M.F.M."/>
            <person name="Rocha-Santos T.A.P."/>
            <person name="Alves A."/>
        </authorList>
    </citation>
    <scope>NUCLEOTIDE SEQUENCE</scope>
    <source>
        <strain evidence="2">ATCC 34329</strain>
    </source>
</reference>
<dbReference type="EMBL" id="JAKWBI020000343">
    <property type="protein sequence ID" value="KAJ2896262.1"/>
    <property type="molecule type" value="Genomic_DNA"/>
</dbReference>
<proteinExistence type="predicted"/>
<accession>A0AAD5WP43</accession>
<evidence type="ECO:0000256" key="1">
    <source>
        <dbReference type="SAM" id="MobiDB-lite"/>
    </source>
</evidence>
<feature type="compositionally biased region" description="Basic and acidic residues" evidence="1">
    <location>
        <begin position="32"/>
        <end position="42"/>
    </location>
</feature>
<protein>
    <submittedName>
        <fullName evidence="2">Uncharacterized protein</fullName>
    </submittedName>
</protein>
<evidence type="ECO:0000313" key="3">
    <source>
        <dbReference type="Proteomes" id="UP001201980"/>
    </source>
</evidence>